<dbReference type="GO" id="GO:0008270">
    <property type="term" value="F:zinc ion binding"/>
    <property type="evidence" value="ECO:0007669"/>
    <property type="project" value="UniProtKB-KW"/>
</dbReference>
<name>A0A1C4ZB93_MICEC</name>
<organism evidence="2 3">
    <name type="scientific">Micromonospora echinospora</name>
    <name type="common">Micromonospora purpurea</name>
    <dbReference type="NCBI Taxonomy" id="1877"/>
    <lineage>
        <taxon>Bacteria</taxon>
        <taxon>Bacillati</taxon>
        <taxon>Actinomycetota</taxon>
        <taxon>Actinomycetes</taxon>
        <taxon>Micromonosporales</taxon>
        <taxon>Micromonosporaceae</taxon>
        <taxon>Micromonospora</taxon>
    </lineage>
</organism>
<protein>
    <submittedName>
        <fullName evidence="2">FBP C-terminal treble-clef zinc-finger</fullName>
    </submittedName>
</protein>
<sequence length="179" mass="19478">MRLCICLMPLGKLAWPVVKPLTEHEIRTAFVNCTKGQAKRLYVPRDLADRPWDDLDFLGWHDPQAPDRAYLVAELDGHPSALALRRPSPVAGQARRGMCSICLTTHSDVSLMVAPKAGKAGQQGNSVGTYLCADLACSLYVRGKRDAGAGARLHESLTLEEKIERTVANLAAFVARVTA</sequence>
<dbReference type="Pfam" id="PF16571">
    <property type="entry name" value="FBP_C"/>
    <property type="match status" value="1"/>
</dbReference>
<dbReference type="EMBL" id="LT607413">
    <property type="protein sequence ID" value="SCF30194.1"/>
    <property type="molecule type" value="Genomic_DNA"/>
</dbReference>
<keyword evidence="2" id="KW-0479">Metal-binding</keyword>
<evidence type="ECO:0000313" key="2">
    <source>
        <dbReference type="EMBL" id="SCF30194.1"/>
    </source>
</evidence>
<dbReference type="InterPro" id="IPR032330">
    <property type="entry name" value="EF-G-binding_C"/>
</dbReference>
<accession>A0A1C4ZB93</accession>
<dbReference type="Proteomes" id="UP000198253">
    <property type="component" value="Chromosome I"/>
</dbReference>
<keyword evidence="2" id="KW-0863">Zinc-finger</keyword>
<reference evidence="3" key="1">
    <citation type="submission" date="2016-06" db="EMBL/GenBank/DDBJ databases">
        <authorList>
            <person name="Varghese N."/>
            <person name="Submissions Spin"/>
        </authorList>
    </citation>
    <scope>NUCLEOTIDE SEQUENCE [LARGE SCALE GENOMIC DNA]</scope>
    <source>
        <strain evidence="3">DSM 43816</strain>
    </source>
</reference>
<keyword evidence="2" id="KW-0862">Zinc</keyword>
<dbReference type="InParanoid" id="A0A1C4ZB93"/>
<evidence type="ECO:0000259" key="1">
    <source>
        <dbReference type="Pfam" id="PF16571"/>
    </source>
</evidence>
<feature type="domain" description="Elongation factor G-binding protein C-terminal treble-clef zinc-finger" evidence="1">
    <location>
        <begin position="25"/>
        <end position="177"/>
    </location>
</feature>
<proteinExistence type="predicted"/>
<gene>
    <name evidence="2" type="ORF">GA0070618_5020</name>
</gene>
<dbReference type="AlphaFoldDB" id="A0A1C4ZB93"/>
<evidence type="ECO:0000313" key="3">
    <source>
        <dbReference type="Proteomes" id="UP000198253"/>
    </source>
</evidence>
<keyword evidence="3" id="KW-1185">Reference proteome</keyword>